<dbReference type="OrthoDB" id="1466733at2"/>
<gene>
    <name evidence="1" type="ORF">AAE02nite_39330</name>
</gene>
<evidence type="ECO:0000313" key="2">
    <source>
        <dbReference type="Proteomes" id="UP000321532"/>
    </source>
</evidence>
<reference evidence="1 2" key="1">
    <citation type="submission" date="2019-07" db="EMBL/GenBank/DDBJ databases">
        <title>Whole genome shotgun sequence of Adhaeribacter aerolatus NBRC 106133.</title>
        <authorList>
            <person name="Hosoyama A."/>
            <person name="Uohara A."/>
            <person name="Ohji S."/>
            <person name="Ichikawa N."/>
        </authorList>
    </citation>
    <scope>NUCLEOTIDE SEQUENCE [LARGE SCALE GENOMIC DNA]</scope>
    <source>
        <strain evidence="1 2">NBRC 106133</strain>
    </source>
</reference>
<dbReference type="InterPro" id="IPR006626">
    <property type="entry name" value="PbH1"/>
</dbReference>
<organism evidence="1 2">
    <name type="scientific">Adhaeribacter aerolatus</name>
    <dbReference type="NCBI Taxonomy" id="670289"/>
    <lineage>
        <taxon>Bacteria</taxon>
        <taxon>Pseudomonadati</taxon>
        <taxon>Bacteroidota</taxon>
        <taxon>Cytophagia</taxon>
        <taxon>Cytophagales</taxon>
        <taxon>Hymenobacteraceae</taxon>
        <taxon>Adhaeribacter</taxon>
    </lineage>
</organism>
<proteinExistence type="predicted"/>
<protein>
    <recommendedName>
        <fullName evidence="3">PKD domain-containing protein</fullName>
    </recommendedName>
</protein>
<dbReference type="SMART" id="SM00710">
    <property type="entry name" value="PbH1"/>
    <property type="match status" value="3"/>
</dbReference>
<evidence type="ECO:0000313" key="1">
    <source>
        <dbReference type="EMBL" id="GEO06269.1"/>
    </source>
</evidence>
<dbReference type="InterPro" id="IPR013783">
    <property type="entry name" value="Ig-like_fold"/>
</dbReference>
<dbReference type="RefSeq" id="WP_146901947.1">
    <property type="nucleotide sequence ID" value="NZ_BJYS01000033.1"/>
</dbReference>
<name>A0A512B2U0_9BACT</name>
<sequence length="723" mass="77778">MKTPKSFSLAGSPAKPVTIIPFQALKISDRFFSLTRQWRFVLLAFLISLVSCEEPETEIPKPVPEKGTVTAQAGPDVTIPLSQQVLNLDASASKDSQQKPLTFAWAVTRQPQNSHASYLTNPNQVNPTFNVDVVGEYELEVTVSSENGQSKDKLVVTVTNNGTPLVLESYIPGDRTLTNIEPDPTKADYFVPKSVEVFGKLTIEPGVVVEFEADTELHLKGAIIAKGTATQKIVFTGKIKQRGFWKGLLIGSGFQTNELDYVEVAYAGSSPMQQFHSNIKTNVGIGGLALTKITNSSFVSGGGYGMYVSGNLMVFAHNTFRDNASLPLYITATQVHKLDAASSYNTGENRKTIGIGGSIPFNYEVTWPAPADGTHYLALSDLEFEGGVTISPGVTIEFTADKGLYVRGNSGYLSAKGTPTQRITFTGLVKNKGYWKGISFAASKYENQLDYVDVAYGGSSNLTNMSGNLKTNVLVYGKQGNGVPGYLKVANSTFNHSGGYGMYVDSPSGYLHAFANNSFGQNAGSALFVHANQVHKLDAASRLNDNNGYNGVETAGRVYQAEEVTWPIFNDGAAYQVTDDLIFESGVNIRNHRNVLTGFAFAADKGLYVKGDGYLNAHGSSKAALLVFSSKTGAPWKGISIESNSAQNRFNYVVINRAGSSNLNGFGDLTSLGVRGTVTILNSTIKNSAGYGIFVKRSGSVNADAATSNSFENNVEPNFYKEQ</sequence>
<dbReference type="EMBL" id="BJYS01000033">
    <property type="protein sequence ID" value="GEO06269.1"/>
    <property type="molecule type" value="Genomic_DNA"/>
</dbReference>
<keyword evidence="2" id="KW-1185">Reference proteome</keyword>
<dbReference type="Proteomes" id="UP000321532">
    <property type="component" value="Unassembled WGS sequence"/>
</dbReference>
<accession>A0A512B2U0</accession>
<dbReference type="AlphaFoldDB" id="A0A512B2U0"/>
<dbReference type="Gene3D" id="2.60.40.10">
    <property type="entry name" value="Immunoglobulins"/>
    <property type="match status" value="1"/>
</dbReference>
<dbReference type="Pfam" id="PF22352">
    <property type="entry name" value="K319L-like_PKD"/>
    <property type="match status" value="1"/>
</dbReference>
<evidence type="ECO:0008006" key="3">
    <source>
        <dbReference type="Google" id="ProtNLM"/>
    </source>
</evidence>
<comment type="caution">
    <text evidence="1">The sequence shown here is derived from an EMBL/GenBank/DDBJ whole genome shotgun (WGS) entry which is preliminary data.</text>
</comment>